<sequence length="111" mass="12239">MNDYCALISIPVHVETSPRVLEANMQATIIAINIVMKFSLRNGLINKVQPGSVPKVESLKKALANREASSQIIKPKEEGMMTISEKPKAIPQITMWDLLALGLMIQLPSIK</sequence>
<evidence type="ECO:0000313" key="1">
    <source>
        <dbReference type="EMBL" id="RAL45892.1"/>
    </source>
</evidence>
<name>A0A328DJB3_9ASTE</name>
<dbReference type="AlphaFoldDB" id="A0A328DJB3"/>
<comment type="caution">
    <text evidence="1">The sequence shown here is derived from an EMBL/GenBank/DDBJ whole genome shotgun (WGS) entry which is preliminary data.</text>
</comment>
<dbReference type="EMBL" id="NQVE01000125">
    <property type="protein sequence ID" value="RAL45892.1"/>
    <property type="molecule type" value="Genomic_DNA"/>
</dbReference>
<dbReference type="Proteomes" id="UP000249390">
    <property type="component" value="Unassembled WGS sequence"/>
</dbReference>
<protein>
    <submittedName>
        <fullName evidence="1">Uncharacterized protein</fullName>
    </submittedName>
</protein>
<accession>A0A328DJB3</accession>
<keyword evidence="2" id="KW-1185">Reference proteome</keyword>
<reference evidence="1 2" key="1">
    <citation type="submission" date="2018-06" db="EMBL/GenBank/DDBJ databases">
        <title>The Genome of Cuscuta australis (Dodder) Provides Insight into the Evolution of Plant Parasitism.</title>
        <authorList>
            <person name="Liu H."/>
        </authorList>
    </citation>
    <scope>NUCLEOTIDE SEQUENCE [LARGE SCALE GENOMIC DNA]</scope>
    <source>
        <strain evidence="2">cv. Yunnan</strain>
        <tissue evidence="1">Vines</tissue>
    </source>
</reference>
<organism evidence="1 2">
    <name type="scientific">Cuscuta australis</name>
    <dbReference type="NCBI Taxonomy" id="267555"/>
    <lineage>
        <taxon>Eukaryota</taxon>
        <taxon>Viridiplantae</taxon>
        <taxon>Streptophyta</taxon>
        <taxon>Embryophyta</taxon>
        <taxon>Tracheophyta</taxon>
        <taxon>Spermatophyta</taxon>
        <taxon>Magnoliopsida</taxon>
        <taxon>eudicotyledons</taxon>
        <taxon>Gunneridae</taxon>
        <taxon>Pentapetalae</taxon>
        <taxon>asterids</taxon>
        <taxon>lamiids</taxon>
        <taxon>Solanales</taxon>
        <taxon>Convolvulaceae</taxon>
        <taxon>Cuscuteae</taxon>
        <taxon>Cuscuta</taxon>
        <taxon>Cuscuta subgen. Grammica</taxon>
        <taxon>Cuscuta sect. Cleistogrammica</taxon>
    </lineage>
</organism>
<evidence type="ECO:0000313" key="2">
    <source>
        <dbReference type="Proteomes" id="UP000249390"/>
    </source>
</evidence>
<gene>
    <name evidence="1" type="ORF">DM860_006046</name>
</gene>
<proteinExistence type="predicted"/>